<evidence type="ECO:0000313" key="2">
    <source>
        <dbReference type="Proteomes" id="UP001060085"/>
    </source>
</evidence>
<protein>
    <submittedName>
        <fullName evidence="1">Uncharacterized protein</fullName>
    </submittedName>
</protein>
<reference evidence="2" key="1">
    <citation type="journal article" date="2023" name="Nat. Plants">
        <title>Single-cell RNA sequencing provides a high-resolution roadmap for understanding the multicellular compartmentation of specialized metabolism.</title>
        <authorList>
            <person name="Sun S."/>
            <person name="Shen X."/>
            <person name="Li Y."/>
            <person name="Li Y."/>
            <person name="Wang S."/>
            <person name="Li R."/>
            <person name="Zhang H."/>
            <person name="Shen G."/>
            <person name="Guo B."/>
            <person name="Wei J."/>
            <person name="Xu J."/>
            <person name="St-Pierre B."/>
            <person name="Chen S."/>
            <person name="Sun C."/>
        </authorList>
    </citation>
    <scope>NUCLEOTIDE SEQUENCE [LARGE SCALE GENOMIC DNA]</scope>
</reference>
<dbReference type="Proteomes" id="UP001060085">
    <property type="component" value="Linkage Group LG06"/>
</dbReference>
<keyword evidence="2" id="KW-1185">Reference proteome</keyword>
<evidence type="ECO:0000313" key="1">
    <source>
        <dbReference type="EMBL" id="KAI5658148.1"/>
    </source>
</evidence>
<organism evidence="1 2">
    <name type="scientific">Catharanthus roseus</name>
    <name type="common">Madagascar periwinkle</name>
    <name type="synonym">Vinca rosea</name>
    <dbReference type="NCBI Taxonomy" id="4058"/>
    <lineage>
        <taxon>Eukaryota</taxon>
        <taxon>Viridiplantae</taxon>
        <taxon>Streptophyta</taxon>
        <taxon>Embryophyta</taxon>
        <taxon>Tracheophyta</taxon>
        <taxon>Spermatophyta</taxon>
        <taxon>Magnoliopsida</taxon>
        <taxon>eudicotyledons</taxon>
        <taxon>Gunneridae</taxon>
        <taxon>Pentapetalae</taxon>
        <taxon>asterids</taxon>
        <taxon>lamiids</taxon>
        <taxon>Gentianales</taxon>
        <taxon>Apocynaceae</taxon>
        <taxon>Rauvolfioideae</taxon>
        <taxon>Vinceae</taxon>
        <taxon>Catharanthinae</taxon>
        <taxon>Catharanthus</taxon>
    </lineage>
</organism>
<accession>A0ACC0AFC2</accession>
<sequence length="171" mass="18437">MEEVPTHVHPSPIVPNAVVHGSFGGCTTDRGSLSHSTGLGVVAYPCIAALADDGCLGRPSCSAWCYIFVWHPYHDRGLVLSDLWRTETFPVQPLRHHPREPVPDWGARGVKRDAHRQPGCGAGSRRPPVPPFPGIHGHADPGHVEVERGEGSGGGCPPVNPFDNNYHFIPI</sequence>
<name>A0ACC0AFC2_CATRO</name>
<proteinExistence type="predicted"/>
<comment type="caution">
    <text evidence="1">The sequence shown here is derived from an EMBL/GenBank/DDBJ whole genome shotgun (WGS) entry which is preliminary data.</text>
</comment>
<gene>
    <name evidence="1" type="ORF">M9H77_26941</name>
</gene>
<dbReference type="EMBL" id="CM044706">
    <property type="protein sequence ID" value="KAI5658148.1"/>
    <property type="molecule type" value="Genomic_DNA"/>
</dbReference>